<sequence length="95" mass="10433">MRTNGISDRDNSLLVSLALGPNIELTETDEDEAGLSTADMIALYCIPKYPSDGSIYPEDTSFAIAEENIDFCSSNFFNNPAAQWFDSWSLTVVIS</sequence>
<protein>
    <submittedName>
        <fullName evidence="1">Uncharacterized protein</fullName>
    </submittedName>
</protein>
<dbReference type="Proteomes" id="UP001057375">
    <property type="component" value="Unassembled WGS sequence"/>
</dbReference>
<comment type="caution">
    <text evidence="1">The sequence shown here is derived from an EMBL/GenBank/DDBJ whole genome shotgun (WGS) entry which is preliminary data.</text>
</comment>
<evidence type="ECO:0000313" key="1">
    <source>
        <dbReference type="EMBL" id="GKT31909.1"/>
    </source>
</evidence>
<accession>A0ABQ5KHB9</accession>
<dbReference type="EMBL" id="BQXS01009775">
    <property type="protein sequence ID" value="GKT31909.1"/>
    <property type="molecule type" value="Genomic_DNA"/>
</dbReference>
<reference evidence="1" key="1">
    <citation type="submission" date="2022-03" db="EMBL/GenBank/DDBJ databases">
        <title>Draft genome sequence of Aduncisulcus paluster, a free-living microaerophilic Fornicata.</title>
        <authorList>
            <person name="Yuyama I."/>
            <person name="Kume K."/>
            <person name="Tamura T."/>
            <person name="Inagaki Y."/>
            <person name="Hashimoto T."/>
        </authorList>
    </citation>
    <scope>NUCLEOTIDE SEQUENCE</scope>
    <source>
        <strain evidence="1">NY0171</strain>
    </source>
</reference>
<proteinExistence type="predicted"/>
<keyword evidence="2" id="KW-1185">Reference proteome</keyword>
<name>A0ABQ5KHB9_9EUKA</name>
<evidence type="ECO:0000313" key="2">
    <source>
        <dbReference type="Proteomes" id="UP001057375"/>
    </source>
</evidence>
<organism evidence="1 2">
    <name type="scientific">Aduncisulcus paluster</name>
    <dbReference type="NCBI Taxonomy" id="2918883"/>
    <lineage>
        <taxon>Eukaryota</taxon>
        <taxon>Metamonada</taxon>
        <taxon>Carpediemonas-like organisms</taxon>
        <taxon>Aduncisulcus</taxon>
    </lineage>
</organism>
<gene>
    <name evidence="1" type="ORF">ADUPG1_006227</name>
</gene>